<comment type="caution">
    <text evidence="1">The sequence shown here is derived from an EMBL/GenBank/DDBJ whole genome shotgun (WGS) entry which is preliminary data.</text>
</comment>
<gene>
    <name evidence="1" type="ORF">FRC96_04370</name>
</gene>
<dbReference type="Pfam" id="PF13711">
    <property type="entry name" value="DUF4160"/>
    <property type="match status" value="1"/>
</dbReference>
<dbReference type="Proteomes" id="UP000321046">
    <property type="component" value="Unassembled WGS sequence"/>
</dbReference>
<protein>
    <submittedName>
        <fullName evidence="1">DUF4160 domain-containing protein</fullName>
    </submittedName>
</protein>
<dbReference type="InterPro" id="IPR025427">
    <property type="entry name" value="DUF4160"/>
</dbReference>
<dbReference type="RefSeq" id="WP_146973140.1">
    <property type="nucleotide sequence ID" value="NZ_VOSL01000020.1"/>
</dbReference>
<organism evidence="1 2">
    <name type="scientific">Lujinxingia vulgaris</name>
    <dbReference type="NCBI Taxonomy" id="2600176"/>
    <lineage>
        <taxon>Bacteria</taxon>
        <taxon>Deltaproteobacteria</taxon>
        <taxon>Bradymonadales</taxon>
        <taxon>Lujinxingiaceae</taxon>
        <taxon>Lujinxingia</taxon>
    </lineage>
</organism>
<evidence type="ECO:0000313" key="2">
    <source>
        <dbReference type="Proteomes" id="UP000321046"/>
    </source>
</evidence>
<dbReference type="EMBL" id="VOSL01000020">
    <property type="protein sequence ID" value="TXD41229.1"/>
    <property type="molecule type" value="Genomic_DNA"/>
</dbReference>
<evidence type="ECO:0000313" key="1">
    <source>
        <dbReference type="EMBL" id="TXD41229.1"/>
    </source>
</evidence>
<proteinExistence type="predicted"/>
<dbReference type="OrthoDB" id="122670at2"/>
<sequence length="91" mass="10822">MGKVRAIQVAEVEWLFYSNDHPPPHFHVRKAGEWEIRVYVLTSNRVDGLDYEWVWPRGSTHINGRLIRALLREIEAHRAELLAEWEVKVDY</sequence>
<name>A0A5C6XQZ8_9DELT</name>
<accession>A0A5C6XQZ8</accession>
<reference evidence="1 2" key="1">
    <citation type="submission" date="2019-08" db="EMBL/GenBank/DDBJ databases">
        <title>Bradymonadales sp. TMQ2.</title>
        <authorList>
            <person name="Liang Q."/>
        </authorList>
    </citation>
    <scope>NUCLEOTIDE SEQUENCE [LARGE SCALE GENOMIC DNA]</scope>
    <source>
        <strain evidence="1 2">TMQ2</strain>
    </source>
</reference>
<dbReference type="AlphaFoldDB" id="A0A5C6XQZ8"/>